<keyword evidence="2" id="KW-1185">Reference proteome</keyword>
<dbReference type="AlphaFoldDB" id="A0A4R8IC36"/>
<comment type="caution">
    <text evidence="1">The sequence shown here is derived from an EMBL/GenBank/DDBJ whole genome shotgun (WGS) entry which is preliminary data.</text>
</comment>
<reference evidence="1 2" key="1">
    <citation type="submission" date="2019-03" db="EMBL/GenBank/DDBJ databases">
        <title>Genomic Encyclopedia of Type Strains, Phase III (KMG-III): the genomes of soil and plant-associated and newly described type strains.</title>
        <authorList>
            <person name="Whitman W."/>
        </authorList>
    </citation>
    <scope>NUCLEOTIDE SEQUENCE [LARGE SCALE GENOMIC DNA]</scope>
    <source>
        <strain evidence="1 2">CGMCC 1.12802</strain>
    </source>
</reference>
<dbReference type="Pfam" id="PF26559">
    <property type="entry name" value="DUF8184"/>
    <property type="match status" value="1"/>
</dbReference>
<accession>A0A4R8IC36</accession>
<proteinExistence type="predicted"/>
<evidence type="ECO:0000313" key="1">
    <source>
        <dbReference type="EMBL" id="TDX87284.1"/>
    </source>
</evidence>
<dbReference type="EMBL" id="SOEO01000001">
    <property type="protein sequence ID" value="TDX87284.1"/>
    <property type="molecule type" value="Genomic_DNA"/>
</dbReference>
<evidence type="ECO:0000313" key="2">
    <source>
        <dbReference type="Proteomes" id="UP000295313"/>
    </source>
</evidence>
<protein>
    <submittedName>
        <fullName evidence="1">Uncharacterized protein</fullName>
    </submittedName>
</protein>
<dbReference type="InterPro" id="IPR058497">
    <property type="entry name" value="DUF8184"/>
</dbReference>
<gene>
    <name evidence="1" type="ORF">B0I22_1472</name>
</gene>
<dbReference type="Proteomes" id="UP000295313">
    <property type="component" value="Unassembled WGS sequence"/>
</dbReference>
<organism evidence="1 2">
    <name type="scientific">Epilithonimonas xixisoli</name>
    <dbReference type="NCBI Taxonomy" id="1476462"/>
    <lineage>
        <taxon>Bacteria</taxon>
        <taxon>Pseudomonadati</taxon>
        <taxon>Bacteroidota</taxon>
        <taxon>Flavobacteriia</taxon>
        <taxon>Flavobacteriales</taxon>
        <taxon>Weeksellaceae</taxon>
        <taxon>Chryseobacterium group</taxon>
        <taxon>Epilithonimonas</taxon>
    </lineage>
</organism>
<name>A0A4R8IC36_9FLAO</name>
<sequence>MIIAGEKFFYSTKTGRFEIDENPYGEPICKPIQNVKIIDGKLNFETLYKKEETEFIIASKFDADKQVFPYLVGMENRDFYFSETDVDGIEIAFDKDKLVRIIFTRYENLVSKDFLTILLEKERSIITYPFQKFDLKSIIIDKNTFKFETEEKVIEWQLQMNTLLIELIKRLIESGNVQNY</sequence>